<sequence length="261" mass="30603">MIRMFLFLFLLNAVCAVNEIHRNCRDRDRLIENQKGDLYTLVDATHGQKLTLQCHYCDENDDGRPKVWYKVDDIGNPEPHEVILDMNNNSTENRVEVNIEHSLTVNNFSKNDTGLYYCQYYEGEESEKYNYLVDLVYNEDNVTNMETGNFSGWRKYYEVYFVPVNSLFSHSEGTEFKNVREEMKIEMEIVTQWGPWGICEVCGRPKNEGVRKKTGFCRIKMTHKVGNHFEINPYAAPARRLWAVESFLVCTPMMTDRAADR</sequence>
<comment type="caution">
    <text evidence="10">The sequence shown here is derived from an EMBL/GenBank/DDBJ whole genome shotgun (WGS) entry which is preliminary data.</text>
</comment>
<evidence type="ECO:0000256" key="2">
    <source>
        <dbReference type="ARBA" id="ARBA00008727"/>
    </source>
</evidence>
<keyword evidence="4 8" id="KW-0732">Signal</keyword>
<evidence type="ECO:0000256" key="1">
    <source>
        <dbReference type="ARBA" id="ARBA00004479"/>
    </source>
</evidence>
<keyword evidence="3" id="KW-0812">Transmembrane</keyword>
<comment type="similarity">
    <text evidence="2">Belongs to the FAM187 family.</text>
</comment>
<evidence type="ECO:0000313" key="11">
    <source>
        <dbReference type="Proteomes" id="UP001168821"/>
    </source>
</evidence>
<dbReference type="InterPro" id="IPR036179">
    <property type="entry name" value="Ig-like_dom_sf"/>
</dbReference>
<dbReference type="Pfam" id="PF07686">
    <property type="entry name" value="V-set"/>
    <property type="match status" value="1"/>
</dbReference>
<dbReference type="InterPro" id="IPR013106">
    <property type="entry name" value="Ig_V-set"/>
</dbReference>
<evidence type="ECO:0000259" key="9">
    <source>
        <dbReference type="PROSITE" id="PS50835"/>
    </source>
</evidence>
<feature type="signal peptide" evidence="8">
    <location>
        <begin position="1"/>
        <end position="16"/>
    </location>
</feature>
<dbReference type="InterPro" id="IPR039311">
    <property type="entry name" value="FAM187A/B"/>
</dbReference>
<evidence type="ECO:0000256" key="4">
    <source>
        <dbReference type="ARBA" id="ARBA00022729"/>
    </source>
</evidence>
<evidence type="ECO:0000256" key="6">
    <source>
        <dbReference type="ARBA" id="ARBA00023136"/>
    </source>
</evidence>
<dbReference type="Proteomes" id="UP001168821">
    <property type="component" value="Unassembled WGS sequence"/>
</dbReference>
<dbReference type="PANTHER" id="PTHR32178">
    <property type="entry name" value="FAM187"/>
    <property type="match status" value="1"/>
</dbReference>
<gene>
    <name evidence="10" type="ORF">Zmor_009741</name>
</gene>
<keyword evidence="11" id="KW-1185">Reference proteome</keyword>
<dbReference type="EMBL" id="JALNTZ010000003">
    <property type="protein sequence ID" value="KAJ3657968.1"/>
    <property type="molecule type" value="Genomic_DNA"/>
</dbReference>
<dbReference type="InterPro" id="IPR013783">
    <property type="entry name" value="Ig-like_fold"/>
</dbReference>
<evidence type="ECO:0000256" key="7">
    <source>
        <dbReference type="ARBA" id="ARBA00023180"/>
    </source>
</evidence>
<comment type="subcellular location">
    <subcellularLocation>
        <location evidence="1">Membrane</location>
        <topology evidence="1">Single-pass type I membrane protein</topology>
    </subcellularLocation>
</comment>
<feature type="chain" id="PRO_5041453398" description="Ig-like domain-containing protein" evidence="8">
    <location>
        <begin position="17"/>
        <end position="261"/>
    </location>
</feature>
<feature type="domain" description="Ig-like" evidence="9">
    <location>
        <begin position="47"/>
        <end position="134"/>
    </location>
</feature>
<keyword evidence="5" id="KW-1133">Transmembrane helix</keyword>
<proteinExistence type="inferred from homology"/>
<accession>A0AA38MJ39</accession>
<dbReference type="GO" id="GO:0016020">
    <property type="term" value="C:membrane"/>
    <property type="evidence" value="ECO:0007669"/>
    <property type="project" value="UniProtKB-SubCell"/>
</dbReference>
<dbReference type="InterPro" id="IPR007110">
    <property type="entry name" value="Ig-like_dom"/>
</dbReference>
<evidence type="ECO:0000256" key="3">
    <source>
        <dbReference type="ARBA" id="ARBA00022692"/>
    </source>
</evidence>
<protein>
    <recommendedName>
        <fullName evidence="9">Ig-like domain-containing protein</fullName>
    </recommendedName>
</protein>
<evidence type="ECO:0000256" key="5">
    <source>
        <dbReference type="ARBA" id="ARBA00022989"/>
    </source>
</evidence>
<keyword evidence="6" id="KW-0472">Membrane</keyword>
<dbReference type="AlphaFoldDB" id="A0AA38MJ39"/>
<keyword evidence="7" id="KW-0325">Glycoprotein</keyword>
<dbReference type="PANTHER" id="PTHR32178:SF6">
    <property type="entry name" value="IG-LIKE DOMAIN-CONTAINING PROTEIN"/>
    <property type="match status" value="1"/>
</dbReference>
<evidence type="ECO:0000256" key="8">
    <source>
        <dbReference type="SAM" id="SignalP"/>
    </source>
</evidence>
<dbReference type="SUPFAM" id="SSF48726">
    <property type="entry name" value="Immunoglobulin"/>
    <property type="match status" value="1"/>
</dbReference>
<evidence type="ECO:0000313" key="10">
    <source>
        <dbReference type="EMBL" id="KAJ3657968.1"/>
    </source>
</evidence>
<organism evidence="10 11">
    <name type="scientific">Zophobas morio</name>
    <dbReference type="NCBI Taxonomy" id="2755281"/>
    <lineage>
        <taxon>Eukaryota</taxon>
        <taxon>Metazoa</taxon>
        <taxon>Ecdysozoa</taxon>
        <taxon>Arthropoda</taxon>
        <taxon>Hexapoda</taxon>
        <taxon>Insecta</taxon>
        <taxon>Pterygota</taxon>
        <taxon>Neoptera</taxon>
        <taxon>Endopterygota</taxon>
        <taxon>Coleoptera</taxon>
        <taxon>Polyphaga</taxon>
        <taxon>Cucujiformia</taxon>
        <taxon>Tenebrionidae</taxon>
        <taxon>Zophobas</taxon>
    </lineage>
</organism>
<name>A0AA38MJ39_9CUCU</name>
<dbReference type="Gene3D" id="2.60.40.10">
    <property type="entry name" value="Immunoglobulins"/>
    <property type="match status" value="1"/>
</dbReference>
<dbReference type="PROSITE" id="PS50835">
    <property type="entry name" value="IG_LIKE"/>
    <property type="match status" value="1"/>
</dbReference>
<reference evidence="10" key="1">
    <citation type="journal article" date="2023" name="G3 (Bethesda)">
        <title>Whole genome assemblies of Zophobas morio and Tenebrio molitor.</title>
        <authorList>
            <person name="Kaur S."/>
            <person name="Stinson S.A."/>
            <person name="diCenzo G.C."/>
        </authorList>
    </citation>
    <scope>NUCLEOTIDE SEQUENCE</scope>
    <source>
        <strain evidence="10">QUZm001</strain>
    </source>
</reference>